<dbReference type="AlphaFoldDB" id="A0A2G9YTX0"/>
<dbReference type="Proteomes" id="UP000229976">
    <property type="component" value="Unassembled WGS sequence"/>
</dbReference>
<accession>A0A2G9YTX0</accession>
<protein>
    <recommendedName>
        <fullName evidence="4">Baseplate protein J-like domain-containing protein</fullName>
    </recommendedName>
</protein>
<comment type="caution">
    <text evidence="2">The sequence shown here is derived from an EMBL/GenBank/DDBJ whole genome shotgun (WGS) entry which is preliminary data.</text>
</comment>
<organism evidence="2 3">
    <name type="scientific">Candidatus Nealsonbacteria bacterium CG23_combo_of_CG06-09_8_20_14_all_39_17</name>
    <dbReference type="NCBI Taxonomy" id="1974722"/>
    <lineage>
        <taxon>Bacteria</taxon>
        <taxon>Candidatus Nealsoniibacteriota</taxon>
    </lineage>
</organism>
<reference evidence="2 3" key="1">
    <citation type="submission" date="2017-09" db="EMBL/GenBank/DDBJ databases">
        <title>Depth-based differentiation of microbial function through sediment-hosted aquifers and enrichment of novel symbionts in the deep terrestrial subsurface.</title>
        <authorList>
            <person name="Probst A.J."/>
            <person name="Ladd B."/>
            <person name="Jarett J.K."/>
            <person name="Geller-Mcgrath D.E."/>
            <person name="Sieber C.M."/>
            <person name="Emerson J.B."/>
            <person name="Anantharaman K."/>
            <person name="Thomas B.C."/>
            <person name="Malmstrom R."/>
            <person name="Stieglmeier M."/>
            <person name="Klingl A."/>
            <person name="Woyke T."/>
            <person name="Ryan C.M."/>
            <person name="Banfield J.F."/>
        </authorList>
    </citation>
    <scope>NUCLEOTIDE SEQUENCE [LARGE SCALE GENOMIC DNA]</scope>
    <source>
        <strain evidence="2">CG23_combo_of_CG06-09_8_20_14_all_39_17</strain>
    </source>
</reference>
<keyword evidence="1" id="KW-0472">Membrane</keyword>
<keyword evidence="1" id="KW-0812">Transmembrane</keyword>
<evidence type="ECO:0000313" key="2">
    <source>
        <dbReference type="EMBL" id="PIP22686.1"/>
    </source>
</evidence>
<name>A0A2G9YTX0_9BACT</name>
<sequence>MVKKIFDILPPQKIDNYVPKELNEERLKSVEKKEPEMPFRKHKRVFLISKKYVLTVIAFFMTIAVFIVLSAYSDAEIEVWPKTEILPLQIKVSLDKSLKEVDLSNKAIPAEVSKIEKTASGIFVSSGKKIKEEKAAGVIRIYNDYSVQQILMVGTRLQASAEKFQPSLDKGENPWFKTKERIVIPPKSHKDVNVVADASGPKYNIDASIFSIPGLAGFPQYTYIYGKSTQKFAGGVKAEFPEVLQGDLDKAEKEVSDKAVAECLIAVKGEFSPLGSTLKDELFKTSIVDKSFSATAGSESEKFNYQAKAKSEVISFKDEDVRNLVMGIISSQLPEGKSIHQESLKIDYSVNSSDFGLGKAVISLDVKVKIYSGIDEKSLKDSLKGKPLNLAEALLRDNPQITRAQVRLWPFWVKKVVDNGERIKVKLLVD</sequence>
<evidence type="ECO:0008006" key="4">
    <source>
        <dbReference type="Google" id="ProtNLM"/>
    </source>
</evidence>
<keyword evidence="1" id="KW-1133">Transmembrane helix</keyword>
<dbReference type="EMBL" id="PCRO01000034">
    <property type="protein sequence ID" value="PIP22686.1"/>
    <property type="molecule type" value="Genomic_DNA"/>
</dbReference>
<gene>
    <name evidence="2" type="ORF">COX37_02790</name>
</gene>
<proteinExistence type="predicted"/>
<evidence type="ECO:0000313" key="3">
    <source>
        <dbReference type="Proteomes" id="UP000229976"/>
    </source>
</evidence>
<feature type="transmembrane region" description="Helical" evidence="1">
    <location>
        <begin position="52"/>
        <end position="72"/>
    </location>
</feature>
<evidence type="ECO:0000256" key="1">
    <source>
        <dbReference type="SAM" id="Phobius"/>
    </source>
</evidence>